<name>A0AAV2RAD4_MEGNR</name>
<dbReference type="AlphaFoldDB" id="A0AAV2RAD4"/>
<reference evidence="2 3" key="1">
    <citation type="submission" date="2024-05" db="EMBL/GenBank/DDBJ databases">
        <authorList>
            <person name="Wallberg A."/>
        </authorList>
    </citation>
    <scope>NUCLEOTIDE SEQUENCE [LARGE SCALE GENOMIC DNA]</scope>
</reference>
<sequence>MAAKHRALEAQQDVKVDIHLDKYILDQVSEENCMNIKNEGNNPGTREISENPVTSINSLEENIITTSVTSAPAHDTSNIQLGSFSSNVLVTKDNNIINDINTHNSPKNAETSRNATTISVRSNNAFKSNHSTTQRTENTVETPTSPVTNHHNNSLKTQSPLAVEQNSSLVSSSSSITNTTVSASAVSSTSEVQQTMLQRVDKNPKKRVIKQAKRRLKNTRNEDAVIAQKSMEKNIKDCIQNILHSPDSTLHSPDSTTSQILLQSISKETTPLGRGRVIRGSSRGGIIMATDSAVRGRGTSRGMYPRERGFGRGKRLQMFEGEFSGDWNAQTYDVMELRDDGDWGDWIEWDDEKWRYDLDHMNFASDDISSCVNRGYNNPSPRGSVFNRLGKQNQVQPQPEYNNLNFNLTSRQEMAHDNFHSESQHTAMHDQWETNQQVYIPPDHFHSELQHPAMHNQRGRSQFGIDHNNHYLQEFNCYLQSNSQQHQSYSYSHQFENRQPFQHLQTQIGPQMRGGPHQRGHMQQRGGWINVGLRQSWGRNTEYMIPNDSIPFWSDYPTNNFPWNN</sequence>
<evidence type="ECO:0000313" key="2">
    <source>
        <dbReference type="EMBL" id="CAL4121899.1"/>
    </source>
</evidence>
<dbReference type="EMBL" id="CAXKWB010019448">
    <property type="protein sequence ID" value="CAL4121899.1"/>
    <property type="molecule type" value="Genomic_DNA"/>
</dbReference>
<keyword evidence="3" id="KW-1185">Reference proteome</keyword>
<evidence type="ECO:0000313" key="3">
    <source>
        <dbReference type="Proteomes" id="UP001497623"/>
    </source>
</evidence>
<organism evidence="2 3">
    <name type="scientific">Meganyctiphanes norvegica</name>
    <name type="common">Northern krill</name>
    <name type="synonym">Thysanopoda norvegica</name>
    <dbReference type="NCBI Taxonomy" id="48144"/>
    <lineage>
        <taxon>Eukaryota</taxon>
        <taxon>Metazoa</taxon>
        <taxon>Ecdysozoa</taxon>
        <taxon>Arthropoda</taxon>
        <taxon>Crustacea</taxon>
        <taxon>Multicrustacea</taxon>
        <taxon>Malacostraca</taxon>
        <taxon>Eumalacostraca</taxon>
        <taxon>Eucarida</taxon>
        <taxon>Euphausiacea</taxon>
        <taxon>Euphausiidae</taxon>
        <taxon>Meganyctiphanes</taxon>
    </lineage>
</organism>
<gene>
    <name evidence="2" type="ORF">MNOR_LOCUS22761</name>
</gene>
<feature type="region of interest" description="Disordered" evidence="1">
    <location>
        <begin position="100"/>
        <end position="166"/>
    </location>
</feature>
<evidence type="ECO:0000256" key="1">
    <source>
        <dbReference type="SAM" id="MobiDB-lite"/>
    </source>
</evidence>
<proteinExistence type="predicted"/>
<feature type="compositionally biased region" description="Polar residues" evidence="1">
    <location>
        <begin position="102"/>
        <end position="160"/>
    </location>
</feature>
<dbReference type="Proteomes" id="UP001497623">
    <property type="component" value="Unassembled WGS sequence"/>
</dbReference>
<comment type="caution">
    <text evidence="2">The sequence shown here is derived from an EMBL/GenBank/DDBJ whole genome shotgun (WGS) entry which is preliminary data.</text>
</comment>
<protein>
    <submittedName>
        <fullName evidence="2">Uncharacterized protein</fullName>
    </submittedName>
</protein>
<accession>A0AAV2RAD4</accession>